<evidence type="ECO:0000256" key="2">
    <source>
        <dbReference type="ARBA" id="ARBA00005695"/>
    </source>
</evidence>
<dbReference type="AlphaFoldDB" id="A0A6B0YUA8"/>
<comment type="caution">
    <text evidence="8">The sequence shown here is derived from an EMBL/GenBank/DDBJ whole genome shotgun (WGS) entry which is preliminary data.</text>
</comment>
<accession>A0A6B0YUA8</accession>
<dbReference type="InterPro" id="IPR039424">
    <property type="entry name" value="SBP_5"/>
</dbReference>
<dbReference type="Pfam" id="PF00496">
    <property type="entry name" value="SBP_bac_5"/>
    <property type="match status" value="1"/>
</dbReference>
<dbReference type="SUPFAM" id="SSF53850">
    <property type="entry name" value="Periplasmic binding protein-like II"/>
    <property type="match status" value="1"/>
</dbReference>
<dbReference type="Gene3D" id="3.40.190.10">
    <property type="entry name" value="Periplasmic binding protein-like II"/>
    <property type="match status" value="1"/>
</dbReference>
<feature type="domain" description="Solute-binding protein family 5" evidence="7">
    <location>
        <begin position="103"/>
        <end position="478"/>
    </location>
</feature>
<organism evidence="8">
    <name type="scientific">Caldilineaceae bacterium SB0664_bin_27</name>
    <dbReference type="NCBI Taxonomy" id="2605260"/>
    <lineage>
        <taxon>Bacteria</taxon>
        <taxon>Bacillati</taxon>
        <taxon>Chloroflexota</taxon>
        <taxon>Caldilineae</taxon>
        <taxon>Caldilineales</taxon>
        <taxon>Caldilineaceae</taxon>
    </lineage>
</organism>
<feature type="signal peptide" evidence="6">
    <location>
        <begin position="1"/>
        <end position="28"/>
    </location>
</feature>
<evidence type="ECO:0000256" key="5">
    <source>
        <dbReference type="SAM" id="MobiDB-lite"/>
    </source>
</evidence>
<evidence type="ECO:0000259" key="7">
    <source>
        <dbReference type="Pfam" id="PF00496"/>
    </source>
</evidence>
<comment type="similarity">
    <text evidence="2">Belongs to the bacterial solute-binding protein 5 family.</text>
</comment>
<keyword evidence="3" id="KW-0813">Transport</keyword>
<dbReference type="PROSITE" id="PS51257">
    <property type="entry name" value="PROKAR_LIPOPROTEIN"/>
    <property type="match status" value="1"/>
</dbReference>
<evidence type="ECO:0000256" key="4">
    <source>
        <dbReference type="ARBA" id="ARBA00022729"/>
    </source>
</evidence>
<gene>
    <name evidence="8" type="ORF">F4Y42_06255</name>
</gene>
<evidence type="ECO:0000256" key="1">
    <source>
        <dbReference type="ARBA" id="ARBA00004196"/>
    </source>
</evidence>
<dbReference type="Gene3D" id="3.10.105.10">
    <property type="entry name" value="Dipeptide-binding Protein, Domain 3"/>
    <property type="match status" value="1"/>
</dbReference>
<dbReference type="GO" id="GO:0030313">
    <property type="term" value="C:cell envelope"/>
    <property type="evidence" value="ECO:0007669"/>
    <property type="project" value="UniProtKB-SubCell"/>
</dbReference>
<dbReference type="GO" id="GO:1904680">
    <property type="term" value="F:peptide transmembrane transporter activity"/>
    <property type="evidence" value="ECO:0007669"/>
    <property type="project" value="TreeGrafter"/>
</dbReference>
<feature type="chain" id="PRO_5025629031" evidence="6">
    <location>
        <begin position="29"/>
        <end position="566"/>
    </location>
</feature>
<sequence>MIPMKGRLQPYLLASLLLVLVLIVTACAAPAGPAASDSGAAMADDGEEMAGRPLPDDAAEEQVIRYVTRNFSRMNPASEGGFGRPFVSHIWMTLFLRDYEHHPQPWLATGYDVSDDGLTYTIHIHPDAIWSDGSAVTAQDVKVYWEYAVSPECIGCRMFNYSAIKLIEGIQPVVDGEADEISGLVAVDDKTLEITLVAPKPIIIDTLANYNTAIVKLDDILEGGEMWAADGTARVNGPFKVKVWDPDTQEYEVEQNPMWWGDRKPYIERIIGQASADENVSFIMWQNDEVDIAHWLTNIREPLRADNPESFTLIPYATNFFYTLNTSLPPFDDINVRRALVHAVDWDLAIEAAWEGARSDRVMKTHLTPEIQCYKADNWPDFGYNPELAKEELAASKYGGPEDLPKIRITTNGQSPNYIRTAEIMMEMWKNNLGITNVEMRPGRIDAWGQEGEEVQVLRRSSGAVIPDSGEWMNGFYQRLGDPARQINIVDEDLGALVDEMALYSSADPEYCDFVQEVESRILGHYYLLPMIWDLYEYNTKPWIVGFDTNVDNNWTSLLDMYVAKR</sequence>
<name>A0A6B0YUA8_9CHLR</name>
<feature type="region of interest" description="Disordered" evidence="5">
    <location>
        <begin position="32"/>
        <end position="55"/>
    </location>
</feature>
<evidence type="ECO:0000256" key="3">
    <source>
        <dbReference type="ARBA" id="ARBA00022448"/>
    </source>
</evidence>
<reference evidence="8" key="1">
    <citation type="submission" date="2019-09" db="EMBL/GenBank/DDBJ databases">
        <title>Characterisation of the sponge microbiome using genome-centric metagenomics.</title>
        <authorList>
            <person name="Engelberts J.P."/>
            <person name="Robbins S.J."/>
            <person name="De Goeij J.M."/>
            <person name="Aranda M."/>
            <person name="Bell S.C."/>
            <person name="Webster N.S."/>
        </authorList>
    </citation>
    <scope>NUCLEOTIDE SEQUENCE</scope>
    <source>
        <strain evidence="8">SB0664_bin_27</strain>
    </source>
</reference>
<dbReference type="GO" id="GO:0015833">
    <property type="term" value="P:peptide transport"/>
    <property type="evidence" value="ECO:0007669"/>
    <property type="project" value="TreeGrafter"/>
</dbReference>
<protein>
    <submittedName>
        <fullName evidence="8">ABC transporter substrate-binding protein</fullName>
    </submittedName>
</protein>
<feature type="compositionally biased region" description="Low complexity" evidence="5">
    <location>
        <begin position="32"/>
        <end position="43"/>
    </location>
</feature>
<evidence type="ECO:0000313" key="8">
    <source>
        <dbReference type="EMBL" id="MXY93038.1"/>
    </source>
</evidence>
<evidence type="ECO:0000256" key="6">
    <source>
        <dbReference type="SAM" id="SignalP"/>
    </source>
</evidence>
<dbReference type="EMBL" id="VXRG01000054">
    <property type="protein sequence ID" value="MXY93038.1"/>
    <property type="molecule type" value="Genomic_DNA"/>
</dbReference>
<dbReference type="InterPro" id="IPR000914">
    <property type="entry name" value="SBP_5_dom"/>
</dbReference>
<dbReference type="PANTHER" id="PTHR30290">
    <property type="entry name" value="PERIPLASMIC BINDING COMPONENT OF ABC TRANSPORTER"/>
    <property type="match status" value="1"/>
</dbReference>
<comment type="subcellular location">
    <subcellularLocation>
        <location evidence="1">Cell envelope</location>
    </subcellularLocation>
</comment>
<dbReference type="PANTHER" id="PTHR30290:SF10">
    <property type="entry name" value="PERIPLASMIC OLIGOPEPTIDE-BINDING PROTEIN-RELATED"/>
    <property type="match status" value="1"/>
</dbReference>
<dbReference type="Gene3D" id="3.90.76.10">
    <property type="entry name" value="Dipeptide-binding Protein, Domain 1"/>
    <property type="match status" value="1"/>
</dbReference>
<keyword evidence="4 6" id="KW-0732">Signal</keyword>
<proteinExistence type="inferred from homology"/>
<dbReference type="CDD" id="cd00995">
    <property type="entry name" value="PBP2_NikA_DppA_OppA_like"/>
    <property type="match status" value="1"/>
</dbReference>